<protein>
    <submittedName>
        <fullName evidence="2">Phage tail tape measure protein</fullName>
    </submittedName>
</protein>
<gene>
    <name evidence="2" type="primary">WPM_01099</name>
    <name evidence="2" type="ORF">TNCT_128451</name>
</gene>
<accession>A0A8X6LHU1</accession>
<keyword evidence="1" id="KW-0472">Membrane</keyword>
<reference evidence="2" key="1">
    <citation type="submission" date="2020-07" db="EMBL/GenBank/DDBJ databases">
        <title>Multicomponent nature underlies the extraordinary mechanical properties of spider dragline silk.</title>
        <authorList>
            <person name="Kono N."/>
            <person name="Nakamura H."/>
            <person name="Mori M."/>
            <person name="Yoshida Y."/>
            <person name="Ohtoshi R."/>
            <person name="Malay A.D."/>
            <person name="Moran D.A.P."/>
            <person name="Tomita M."/>
            <person name="Numata K."/>
            <person name="Arakawa K."/>
        </authorList>
    </citation>
    <scope>NUCLEOTIDE SEQUENCE</scope>
</reference>
<evidence type="ECO:0000313" key="3">
    <source>
        <dbReference type="Proteomes" id="UP000887116"/>
    </source>
</evidence>
<dbReference type="Proteomes" id="UP000887116">
    <property type="component" value="Unassembled WGS sequence"/>
</dbReference>
<organism evidence="2 3">
    <name type="scientific">Trichonephila clavata</name>
    <name type="common">Joro spider</name>
    <name type="synonym">Nephila clavata</name>
    <dbReference type="NCBI Taxonomy" id="2740835"/>
    <lineage>
        <taxon>Eukaryota</taxon>
        <taxon>Metazoa</taxon>
        <taxon>Ecdysozoa</taxon>
        <taxon>Arthropoda</taxon>
        <taxon>Chelicerata</taxon>
        <taxon>Arachnida</taxon>
        <taxon>Araneae</taxon>
        <taxon>Araneomorphae</taxon>
        <taxon>Entelegynae</taxon>
        <taxon>Araneoidea</taxon>
        <taxon>Nephilidae</taxon>
        <taxon>Trichonephila</taxon>
    </lineage>
</organism>
<name>A0A8X6LHU1_TRICU</name>
<feature type="transmembrane region" description="Helical" evidence="1">
    <location>
        <begin position="12"/>
        <end position="30"/>
    </location>
</feature>
<sequence length="133" mass="14429">MGLKALTLTNPIGAVVAGLSVGAALVIANWQKVKDLFSSIWKSIVKPIGEFFNWIGIGKLFNDSPLKAFETPVETKIGKVITESNVLSNENPLLNNKEISESGKSIIGNTKIGSVIEEKSSVADDLLRWHQRP</sequence>
<comment type="caution">
    <text evidence="2">The sequence shown here is derived from an EMBL/GenBank/DDBJ whole genome shotgun (WGS) entry which is preliminary data.</text>
</comment>
<dbReference type="AlphaFoldDB" id="A0A8X6LHU1"/>
<keyword evidence="1" id="KW-1133">Transmembrane helix</keyword>
<evidence type="ECO:0000256" key="1">
    <source>
        <dbReference type="SAM" id="Phobius"/>
    </source>
</evidence>
<dbReference type="EMBL" id="BMAO01036061">
    <property type="protein sequence ID" value="GFR07794.1"/>
    <property type="molecule type" value="Genomic_DNA"/>
</dbReference>
<proteinExistence type="predicted"/>
<evidence type="ECO:0000313" key="2">
    <source>
        <dbReference type="EMBL" id="GFR07794.1"/>
    </source>
</evidence>
<keyword evidence="3" id="KW-1185">Reference proteome</keyword>
<keyword evidence="1" id="KW-0812">Transmembrane</keyword>